<evidence type="ECO:0000313" key="2">
    <source>
        <dbReference type="Proteomes" id="UP000006064"/>
    </source>
</evidence>
<dbReference type="RefSeq" id="WP_014789460.1">
    <property type="nucleotide sequence ID" value="NC_018015.1"/>
</dbReference>
<dbReference type="GeneID" id="13036936"/>
<dbReference type="STRING" id="163003.CL1_1632"/>
<accession>I3ZVU5</accession>
<dbReference type="OrthoDB" id="85992at2157"/>
<gene>
    <name evidence="1" type="ORF">CL1_1632</name>
</gene>
<evidence type="ECO:0000313" key="1">
    <source>
        <dbReference type="EMBL" id="AFL95829.1"/>
    </source>
</evidence>
<dbReference type="KEGG" id="thm:CL1_1632"/>
<proteinExistence type="predicted"/>
<name>I3ZVU5_THECF</name>
<protein>
    <submittedName>
        <fullName evidence="1">Uncharacterized protein</fullName>
    </submittedName>
</protein>
<keyword evidence="2" id="KW-1185">Reference proteome</keyword>
<reference evidence="1 2" key="1">
    <citation type="journal article" date="2012" name="J. Bacteriol.">
        <title>Complete Genome Sequence of the Hyperthermophilic Archaeon Thermococcus sp. Strain CL1, Isolated from a Paralvinella sp. Polychaete Worm Collected from a Hydrothermal Vent.</title>
        <authorList>
            <person name="Jung J.H."/>
            <person name="Holden J.F."/>
            <person name="Seo D.H."/>
            <person name="Park K.H."/>
            <person name="Shin H."/>
            <person name="Ryu S."/>
            <person name="Lee J.H."/>
            <person name="Park C.S."/>
        </authorList>
    </citation>
    <scope>NUCLEOTIDE SEQUENCE [LARGE SCALE GENOMIC DNA]</scope>
    <source>
        <strain evidence="2">DSM 27260 / KACC 17922 / CL1</strain>
    </source>
</reference>
<organism evidence="1 2">
    <name type="scientific">Thermococcus cleftensis (strain DSM 27260 / KACC 17922 / CL1)</name>
    <dbReference type="NCBI Taxonomy" id="163003"/>
    <lineage>
        <taxon>Archaea</taxon>
        <taxon>Methanobacteriati</taxon>
        <taxon>Methanobacteriota</taxon>
        <taxon>Thermococci</taxon>
        <taxon>Thermococcales</taxon>
        <taxon>Thermococcaceae</taxon>
        <taxon>Thermococcus</taxon>
    </lineage>
</organism>
<dbReference type="AlphaFoldDB" id="I3ZVU5"/>
<dbReference type="Proteomes" id="UP000006064">
    <property type="component" value="Chromosome"/>
</dbReference>
<dbReference type="HOGENOM" id="CLU_2313945_0_0_2"/>
<dbReference type="EMBL" id="CP003651">
    <property type="protein sequence ID" value="AFL95829.1"/>
    <property type="molecule type" value="Genomic_DNA"/>
</dbReference>
<sequence>MRLKTLAKLYRVAKGEEKVARAWELVREAVRYSSREPYWEFLRRSFDVRAEDIKDALRFLEEAGEVQIKRSVDGKRLYVSTLKDIRENPVRLDRWLRSISKKRPAR</sequence>